<name>A0A0P7BGE2_9HYPO</name>
<dbReference type="Proteomes" id="UP000050424">
    <property type="component" value="Unassembled WGS sequence"/>
</dbReference>
<keyword evidence="3" id="KW-1185">Reference proteome</keyword>
<feature type="compositionally biased region" description="Basic and acidic residues" evidence="1">
    <location>
        <begin position="240"/>
        <end position="249"/>
    </location>
</feature>
<dbReference type="OrthoDB" id="409136at2759"/>
<evidence type="ECO:0000256" key="1">
    <source>
        <dbReference type="SAM" id="MobiDB-lite"/>
    </source>
</evidence>
<accession>A0A0P7BGE2</accession>
<feature type="compositionally biased region" description="Basic residues" evidence="1">
    <location>
        <begin position="250"/>
        <end position="272"/>
    </location>
</feature>
<comment type="caution">
    <text evidence="2">The sequence shown here is derived from an EMBL/GenBank/DDBJ whole genome shotgun (WGS) entry which is preliminary data.</text>
</comment>
<organism evidence="2 3">
    <name type="scientific">Neonectria ditissima</name>
    <dbReference type="NCBI Taxonomy" id="78410"/>
    <lineage>
        <taxon>Eukaryota</taxon>
        <taxon>Fungi</taxon>
        <taxon>Dikarya</taxon>
        <taxon>Ascomycota</taxon>
        <taxon>Pezizomycotina</taxon>
        <taxon>Sordariomycetes</taxon>
        <taxon>Hypocreomycetidae</taxon>
        <taxon>Hypocreales</taxon>
        <taxon>Nectriaceae</taxon>
        <taxon>Neonectria</taxon>
    </lineage>
</organism>
<evidence type="ECO:0000313" key="3">
    <source>
        <dbReference type="Proteomes" id="UP000050424"/>
    </source>
</evidence>
<protein>
    <submittedName>
        <fullName evidence="2">Uncharacterized protein</fullName>
    </submittedName>
</protein>
<evidence type="ECO:0000313" key="2">
    <source>
        <dbReference type="EMBL" id="KPM45801.1"/>
    </source>
</evidence>
<proteinExistence type="predicted"/>
<reference evidence="2 3" key="1">
    <citation type="submission" date="2015-09" db="EMBL/GenBank/DDBJ databases">
        <title>Draft genome of a European isolate of the apple canker pathogen Neonectria ditissima.</title>
        <authorList>
            <person name="Gomez-Cortecero A."/>
            <person name="Harrison R.J."/>
            <person name="Armitage A.D."/>
        </authorList>
    </citation>
    <scope>NUCLEOTIDE SEQUENCE [LARGE SCALE GENOMIC DNA]</scope>
    <source>
        <strain evidence="2 3">R09/05</strain>
    </source>
</reference>
<sequence length="272" mass="31530">MANTDRHINPAHINGWIRDFNDRSSGRNLFVSDMPRQTYYAPSIMSESQVPRSNTSWATSATPYQDDVFDGTDSGSFYSMSTAPSLNGPQRQRQFLPIPAPAHAAAPPASRLVCEFVGYHSCDETFSVDEEDAWIEHVAYHLHYIFPAITICWFCNEEYRARSGSNADFRACFRERMYHIADHFRRGLGVDQMRPDHYFLNHLHQYGLITDDQFNHGRDFHELPQTENLYPAGWRPPTEERVVVQEDRRRSRQSRHGHGHRHVSSRSSGHHR</sequence>
<dbReference type="EMBL" id="LKCW01000005">
    <property type="protein sequence ID" value="KPM45801.1"/>
    <property type="molecule type" value="Genomic_DNA"/>
</dbReference>
<gene>
    <name evidence="2" type="ORF">AK830_g811</name>
</gene>
<feature type="region of interest" description="Disordered" evidence="1">
    <location>
        <begin position="240"/>
        <end position="272"/>
    </location>
</feature>
<dbReference type="AlphaFoldDB" id="A0A0P7BGE2"/>
<dbReference type="STRING" id="78410.A0A0P7BGE2"/>